<dbReference type="KEGG" id="vg:14011013"/>
<evidence type="ECO:0000313" key="2">
    <source>
        <dbReference type="Proteomes" id="UP000050571"/>
    </source>
</evidence>
<dbReference type="GeneID" id="14011013"/>
<accession>I7JC93</accession>
<evidence type="ECO:0000313" key="1">
    <source>
        <dbReference type="EMBL" id="CCH63665.1"/>
    </source>
</evidence>
<dbReference type="EMBL" id="HE815464">
    <property type="protein sequence ID" value="CCH63665.1"/>
    <property type="molecule type" value="Genomic_DNA"/>
</dbReference>
<proteinExistence type="predicted"/>
<dbReference type="RefSeq" id="YP_007005273.1">
    <property type="nucleotide sequence ID" value="NC_019507.1"/>
</dbReference>
<reference evidence="1 2" key="1">
    <citation type="journal article" date="2012" name="J. Virol.">
        <title>The Complete Genome Sequence of Bacteriophage CP21 Reveals Modular Shuffling in Campylobacter Group II Phages.</title>
        <authorList>
            <person name="Hammerl J.A."/>
            <person name="Jackel C."/>
            <person name="Reetz J."/>
            <person name="Hertwig S."/>
        </authorList>
    </citation>
    <scope>NUCLEOTIDE SEQUENCE [LARGE SCALE GENOMIC DNA]</scope>
</reference>
<keyword evidence="2" id="KW-1185">Reference proteome</keyword>
<organism evidence="1 2">
    <name type="scientific">Campylobacter phage CP21</name>
    <dbReference type="NCBI Taxonomy" id="2881391"/>
    <lineage>
        <taxon>Viruses</taxon>
        <taxon>Duplodnaviria</taxon>
        <taxon>Heunggongvirae</taxon>
        <taxon>Uroviricota</taxon>
        <taxon>Caudoviricetes</taxon>
        <taxon>Connertonviridae</taxon>
        <taxon>Firehammervirus</taxon>
        <taxon>Firehammervirus CP21</taxon>
    </lineage>
</organism>
<dbReference type="Proteomes" id="UP000050571">
    <property type="component" value="Segment"/>
</dbReference>
<name>I7JC93_9CAUD</name>
<gene>
    <name evidence="1" type="primary">CP21_203</name>
</gene>
<protein>
    <submittedName>
        <fullName evidence="1">Uncharacterized protein</fullName>
    </submittedName>
</protein>
<sequence length="55" mass="6480">MFVDEGVDADFLIQVLKDLHKESKIKVLIKSDNCLFEWDSHKPYIKGVYYITSKM</sequence>